<dbReference type="Gene3D" id="2.20.25.10">
    <property type="match status" value="1"/>
</dbReference>
<feature type="region of interest" description="Disordered" evidence="3">
    <location>
        <begin position="104"/>
        <end position="128"/>
    </location>
</feature>
<evidence type="ECO:0000256" key="1">
    <source>
        <dbReference type="ARBA" id="ARBA00038479"/>
    </source>
</evidence>
<dbReference type="SUPFAM" id="SSF158997">
    <property type="entry name" value="Trm112p-like"/>
    <property type="match status" value="1"/>
</dbReference>
<comment type="similarity">
    <text evidence="1">Belongs to the PREY family.</text>
</comment>
<evidence type="ECO:0000313" key="5">
    <source>
        <dbReference type="Proteomes" id="UP000006906"/>
    </source>
</evidence>
<protein>
    <recommendedName>
        <fullName evidence="2">Protein preY, mitochondrial</fullName>
    </recommendedName>
</protein>
<dbReference type="GeneID" id="5726600"/>
<dbReference type="Proteomes" id="UP000006906">
    <property type="component" value="Chromosome 7"/>
</dbReference>
<proteinExistence type="inferred from homology"/>
<organism evidence="4 5">
    <name type="scientific">Chlamydomonas reinhardtii</name>
    <name type="common">Chlamydomonas smithii</name>
    <dbReference type="NCBI Taxonomy" id="3055"/>
    <lineage>
        <taxon>Eukaryota</taxon>
        <taxon>Viridiplantae</taxon>
        <taxon>Chlorophyta</taxon>
        <taxon>core chlorophytes</taxon>
        <taxon>Chlorophyceae</taxon>
        <taxon>CS clade</taxon>
        <taxon>Chlamydomonadales</taxon>
        <taxon>Chlamydomonadaceae</taxon>
        <taxon>Chlamydomonas</taxon>
    </lineage>
</organism>
<evidence type="ECO:0000313" key="4">
    <source>
        <dbReference type="EMBL" id="PNW80546.1"/>
    </source>
</evidence>
<dbReference type="InParanoid" id="A0A2K3DJ40"/>
<dbReference type="EMBL" id="CM008968">
    <property type="protein sequence ID" value="PNW80546.1"/>
    <property type="molecule type" value="Genomic_DNA"/>
</dbReference>
<sequence>MLARNILLCGQGALSASGFRGVTSSFSTAAGAHAAAGQTKVEVPPGTPAAIAALLPFIACPLTKSPLRYDPASHRLVNDELGVSYGVSSTGVPQLLPLLGEVRGEQVVPDGDQEGGQAGAGGGGGKPR</sequence>
<dbReference type="STRING" id="3055.A0A2K3DJ40"/>
<name>A0A2K3DJ40_CHLRE</name>
<dbReference type="OrthoDB" id="1884515at2759"/>
<evidence type="ECO:0000256" key="2">
    <source>
        <dbReference type="ARBA" id="ARBA00040939"/>
    </source>
</evidence>
<dbReference type="KEGG" id="cre:CHLRE_07g322050v5"/>
<dbReference type="PANTHER" id="PTHR33505">
    <property type="entry name" value="ZGC:162634"/>
    <property type="match status" value="1"/>
</dbReference>
<dbReference type="Pfam" id="PF03966">
    <property type="entry name" value="Trm112p"/>
    <property type="match status" value="1"/>
</dbReference>
<evidence type="ECO:0000256" key="3">
    <source>
        <dbReference type="SAM" id="MobiDB-lite"/>
    </source>
</evidence>
<gene>
    <name evidence="4" type="ORF">CHLRE_07g322050v5</name>
</gene>
<keyword evidence="5" id="KW-1185">Reference proteome</keyword>
<dbReference type="PANTHER" id="PTHR33505:SF4">
    <property type="entry name" value="PROTEIN PREY, MITOCHONDRIAL"/>
    <property type="match status" value="1"/>
</dbReference>
<feature type="compositionally biased region" description="Gly residues" evidence="3">
    <location>
        <begin position="114"/>
        <end position="128"/>
    </location>
</feature>
<dbReference type="RefSeq" id="XP_001700857.2">
    <property type="nucleotide sequence ID" value="XM_001700805.2"/>
</dbReference>
<accession>A0A2K3DJ40</accession>
<dbReference type="InterPro" id="IPR005651">
    <property type="entry name" value="Trm112-like"/>
</dbReference>
<reference evidence="4 5" key="1">
    <citation type="journal article" date="2007" name="Science">
        <title>The Chlamydomonas genome reveals the evolution of key animal and plant functions.</title>
        <authorList>
            <person name="Merchant S.S."/>
            <person name="Prochnik S.E."/>
            <person name="Vallon O."/>
            <person name="Harris E.H."/>
            <person name="Karpowicz S.J."/>
            <person name="Witman G.B."/>
            <person name="Terry A."/>
            <person name="Salamov A."/>
            <person name="Fritz-Laylin L.K."/>
            <person name="Marechal-Drouard L."/>
            <person name="Marshall W.F."/>
            <person name="Qu L.H."/>
            <person name="Nelson D.R."/>
            <person name="Sanderfoot A.A."/>
            <person name="Spalding M.H."/>
            <person name="Kapitonov V.V."/>
            <person name="Ren Q."/>
            <person name="Ferris P."/>
            <person name="Lindquist E."/>
            <person name="Shapiro H."/>
            <person name="Lucas S.M."/>
            <person name="Grimwood J."/>
            <person name="Schmutz J."/>
            <person name="Cardol P."/>
            <person name="Cerutti H."/>
            <person name="Chanfreau G."/>
            <person name="Chen C.L."/>
            <person name="Cognat V."/>
            <person name="Croft M.T."/>
            <person name="Dent R."/>
            <person name="Dutcher S."/>
            <person name="Fernandez E."/>
            <person name="Fukuzawa H."/>
            <person name="Gonzalez-Ballester D."/>
            <person name="Gonzalez-Halphen D."/>
            <person name="Hallmann A."/>
            <person name="Hanikenne M."/>
            <person name="Hippler M."/>
            <person name="Inwood W."/>
            <person name="Jabbari K."/>
            <person name="Kalanon M."/>
            <person name="Kuras R."/>
            <person name="Lefebvre P.A."/>
            <person name="Lemaire S.D."/>
            <person name="Lobanov A.V."/>
            <person name="Lohr M."/>
            <person name="Manuell A."/>
            <person name="Meier I."/>
            <person name="Mets L."/>
            <person name="Mittag M."/>
            <person name="Mittelmeier T."/>
            <person name="Moroney J.V."/>
            <person name="Moseley J."/>
            <person name="Napoli C."/>
            <person name="Nedelcu A.M."/>
            <person name="Niyogi K."/>
            <person name="Novoselov S.V."/>
            <person name="Paulsen I.T."/>
            <person name="Pazour G."/>
            <person name="Purton S."/>
            <person name="Ral J.P."/>
            <person name="Riano-Pachon D.M."/>
            <person name="Riekhof W."/>
            <person name="Rymarquis L."/>
            <person name="Schroda M."/>
            <person name="Stern D."/>
            <person name="Umen J."/>
            <person name="Willows R."/>
            <person name="Wilson N."/>
            <person name="Zimmer S.L."/>
            <person name="Allmer J."/>
            <person name="Balk J."/>
            <person name="Bisova K."/>
            <person name="Chen C.J."/>
            <person name="Elias M."/>
            <person name="Gendler K."/>
            <person name="Hauser C."/>
            <person name="Lamb M.R."/>
            <person name="Ledford H."/>
            <person name="Long J.C."/>
            <person name="Minagawa J."/>
            <person name="Page M.D."/>
            <person name="Pan J."/>
            <person name="Pootakham W."/>
            <person name="Roje S."/>
            <person name="Rose A."/>
            <person name="Stahlberg E."/>
            <person name="Terauchi A.M."/>
            <person name="Yang P."/>
            <person name="Ball S."/>
            <person name="Bowler C."/>
            <person name="Dieckmann C.L."/>
            <person name="Gladyshev V.N."/>
            <person name="Green P."/>
            <person name="Jorgensen R."/>
            <person name="Mayfield S."/>
            <person name="Mueller-Roeber B."/>
            <person name="Rajamani S."/>
            <person name="Sayre R.T."/>
            <person name="Brokstein P."/>
            <person name="Dubchak I."/>
            <person name="Goodstein D."/>
            <person name="Hornick L."/>
            <person name="Huang Y.W."/>
            <person name="Jhaveri J."/>
            <person name="Luo Y."/>
            <person name="Martinez D."/>
            <person name="Ngau W.C."/>
            <person name="Otillar B."/>
            <person name="Poliakov A."/>
            <person name="Porter A."/>
            <person name="Szajkowski L."/>
            <person name="Werner G."/>
            <person name="Zhou K."/>
            <person name="Grigoriev I.V."/>
            <person name="Rokhsar D.S."/>
            <person name="Grossman A.R."/>
        </authorList>
    </citation>
    <scope>NUCLEOTIDE SEQUENCE [LARGE SCALE GENOMIC DNA]</scope>
    <source>
        <strain evidence="5">CC-503</strain>
    </source>
</reference>
<dbReference type="AlphaFoldDB" id="A0A2K3DJ40"/>
<dbReference type="Gramene" id="PNW80546">
    <property type="protein sequence ID" value="PNW80546"/>
    <property type="gene ID" value="CHLRE_07g322050v5"/>
</dbReference>